<name>A0A7X3CRU3_9BACL</name>
<evidence type="ECO:0000313" key="2">
    <source>
        <dbReference type="Proteomes" id="UP000450917"/>
    </source>
</evidence>
<gene>
    <name evidence="1" type="ORF">GNP93_10490</name>
</gene>
<proteinExistence type="predicted"/>
<reference evidence="1 2" key="1">
    <citation type="submission" date="2019-11" db="EMBL/GenBank/DDBJ databases">
        <title>Draft genome sequences of five Paenibacillus species of dairy origin.</title>
        <authorList>
            <person name="Olajide A.M."/>
            <person name="Chen S."/>
            <person name="Lapointe G."/>
        </authorList>
    </citation>
    <scope>NUCLEOTIDE SEQUENCE [LARGE SCALE GENOMIC DNA]</scope>
    <source>
        <strain evidence="1 2">2CS3</strain>
    </source>
</reference>
<accession>A0A7X3CRU3</accession>
<dbReference type="RefSeq" id="WP_155614613.1">
    <property type="nucleotide sequence ID" value="NZ_JARTHJ010000235.1"/>
</dbReference>
<dbReference type="AlphaFoldDB" id="A0A7X3CRU3"/>
<dbReference type="EMBL" id="WNZX01000007">
    <property type="protein sequence ID" value="MUG71110.1"/>
    <property type="molecule type" value="Genomic_DNA"/>
</dbReference>
<dbReference type="Proteomes" id="UP000450917">
    <property type="component" value="Unassembled WGS sequence"/>
</dbReference>
<organism evidence="1 2">
    <name type="scientific">Paenibacillus validus</name>
    <dbReference type="NCBI Taxonomy" id="44253"/>
    <lineage>
        <taxon>Bacteria</taxon>
        <taxon>Bacillati</taxon>
        <taxon>Bacillota</taxon>
        <taxon>Bacilli</taxon>
        <taxon>Bacillales</taxon>
        <taxon>Paenibacillaceae</taxon>
        <taxon>Paenibacillus</taxon>
    </lineage>
</organism>
<evidence type="ECO:0000313" key="1">
    <source>
        <dbReference type="EMBL" id="MUG71110.1"/>
    </source>
</evidence>
<protein>
    <submittedName>
        <fullName evidence="1">Uncharacterized protein</fullName>
    </submittedName>
</protein>
<keyword evidence="2" id="KW-1185">Reference proteome</keyword>
<sequence>MEGFMWVLLIAVLVVSALRLKRTRKGTGHKDRSDEIRRKLAELRKKRDEE</sequence>
<comment type="caution">
    <text evidence="1">The sequence shown here is derived from an EMBL/GenBank/DDBJ whole genome shotgun (WGS) entry which is preliminary data.</text>
</comment>